<name>A0A2I0R2P2_9FLAO</name>
<dbReference type="EMBL" id="PJNI01000008">
    <property type="protein sequence ID" value="PKR80825.1"/>
    <property type="molecule type" value="Genomic_DNA"/>
</dbReference>
<accession>A0A2I0R2P2</accession>
<dbReference type="InterPro" id="IPR016181">
    <property type="entry name" value="Acyl_CoA_acyltransferase"/>
</dbReference>
<comment type="caution">
    <text evidence="2">The sequence shown here is derived from an EMBL/GenBank/DDBJ whole genome shotgun (WGS) entry which is preliminary data.</text>
</comment>
<reference evidence="2 3" key="1">
    <citation type="submission" date="2017-12" db="EMBL/GenBank/DDBJ databases">
        <title>The draft genome sequence of Brumimicrobium saltpan LHR20.</title>
        <authorList>
            <person name="Do Z.-J."/>
            <person name="Luo H.-R."/>
        </authorList>
    </citation>
    <scope>NUCLEOTIDE SEQUENCE [LARGE SCALE GENOMIC DNA]</scope>
    <source>
        <strain evidence="2 3">LHR20</strain>
    </source>
</reference>
<keyword evidence="3" id="KW-1185">Reference proteome</keyword>
<protein>
    <submittedName>
        <fullName evidence="2">GNAT family N-acetyltransferase</fullName>
    </submittedName>
</protein>
<dbReference type="CDD" id="cd04301">
    <property type="entry name" value="NAT_SF"/>
    <property type="match status" value="1"/>
</dbReference>
<keyword evidence="2" id="KW-0808">Transferase</keyword>
<dbReference type="Gene3D" id="3.40.630.30">
    <property type="match status" value="1"/>
</dbReference>
<evidence type="ECO:0000313" key="2">
    <source>
        <dbReference type="EMBL" id="PKR80825.1"/>
    </source>
</evidence>
<dbReference type="RefSeq" id="WP_101334607.1">
    <property type="nucleotide sequence ID" value="NZ_PJNI01000008.1"/>
</dbReference>
<dbReference type="PROSITE" id="PS51186">
    <property type="entry name" value="GNAT"/>
    <property type="match status" value="1"/>
</dbReference>
<sequence>MLKITRLNKASDFDKVKETRQEFVDFLYESLGKYGDAKEDINKCIEYALSENPAEGGTIYLAFYDEKLAGGVIMNNTGMSGYIPENILVYIAVGEKFRGKGIGKQLVQEVIKNTKGDIKLHVEYDNPAIELYKKLGFETKYAEMRLKN</sequence>
<dbReference type="Proteomes" id="UP000236654">
    <property type="component" value="Unassembled WGS sequence"/>
</dbReference>
<organism evidence="2 3">
    <name type="scientific">Brumimicrobium salinarum</name>
    <dbReference type="NCBI Taxonomy" id="2058658"/>
    <lineage>
        <taxon>Bacteria</taxon>
        <taxon>Pseudomonadati</taxon>
        <taxon>Bacteroidota</taxon>
        <taxon>Flavobacteriia</taxon>
        <taxon>Flavobacteriales</taxon>
        <taxon>Crocinitomicaceae</taxon>
        <taxon>Brumimicrobium</taxon>
    </lineage>
</organism>
<evidence type="ECO:0000259" key="1">
    <source>
        <dbReference type="PROSITE" id="PS51186"/>
    </source>
</evidence>
<dbReference type="OrthoDB" id="7585366at2"/>
<feature type="domain" description="N-acetyltransferase" evidence="1">
    <location>
        <begin position="2"/>
        <end position="148"/>
    </location>
</feature>
<gene>
    <name evidence="2" type="ORF">CW751_08640</name>
</gene>
<evidence type="ECO:0000313" key="3">
    <source>
        <dbReference type="Proteomes" id="UP000236654"/>
    </source>
</evidence>
<dbReference type="AlphaFoldDB" id="A0A2I0R2P2"/>
<dbReference type="InterPro" id="IPR000182">
    <property type="entry name" value="GNAT_dom"/>
</dbReference>
<dbReference type="SUPFAM" id="SSF55729">
    <property type="entry name" value="Acyl-CoA N-acyltransferases (Nat)"/>
    <property type="match status" value="1"/>
</dbReference>
<dbReference type="GO" id="GO:0016747">
    <property type="term" value="F:acyltransferase activity, transferring groups other than amino-acyl groups"/>
    <property type="evidence" value="ECO:0007669"/>
    <property type="project" value="InterPro"/>
</dbReference>
<proteinExistence type="predicted"/>
<dbReference type="Pfam" id="PF00583">
    <property type="entry name" value="Acetyltransf_1"/>
    <property type="match status" value="1"/>
</dbReference>